<dbReference type="NCBIfam" id="TIGR00287">
    <property type="entry name" value="cas1"/>
    <property type="match status" value="1"/>
</dbReference>
<dbReference type="Gene3D" id="1.20.120.920">
    <property type="entry name" value="CRISPR-associated endonuclease Cas1, C-terminal domain"/>
    <property type="match status" value="1"/>
</dbReference>
<dbReference type="NCBIfam" id="TIGR03639">
    <property type="entry name" value="cas1_NMENI"/>
    <property type="match status" value="1"/>
</dbReference>
<dbReference type="HAMAP" id="MF_01470">
    <property type="entry name" value="Cas1"/>
    <property type="match status" value="1"/>
</dbReference>
<dbReference type="PANTHER" id="PTHR34353:SF2">
    <property type="entry name" value="CRISPR-ASSOCIATED ENDONUCLEASE CAS1 1"/>
    <property type="match status" value="1"/>
</dbReference>
<keyword evidence="3 10" id="KW-0255">Endonuclease</keyword>
<comment type="function">
    <text evidence="10">CRISPR (clustered regularly interspaced short palindromic repeat), is an adaptive immune system that provides protection against mobile genetic elements (viruses, transposable elements and conjugative plasmids). CRISPR clusters contain spacers, sequences complementary to antecedent mobile elements, and target invading nucleic acids. CRISPR clusters are transcribed and processed into CRISPR RNA (crRNA). Acts as a dsDNA endonuclease. Involved in the integration of spacer DNA into the CRISPR cassette.</text>
</comment>
<feature type="binding site" evidence="10">
    <location>
        <position position="149"/>
    </location>
    <ligand>
        <name>Mn(2+)</name>
        <dbReference type="ChEBI" id="CHEBI:29035"/>
    </ligand>
</feature>
<protein>
    <recommendedName>
        <fullName evidence="10">CRISPR-associated endonuclease Cas1</fullName>
        <ecNumber evidence="10">3.1.-.-</ecNumber>
    </recommendedName>
</protein>
<evidence type="ECO:0000256" key="1">
    <source>
        <dbReference type="ARBA" id="ARBA00022722"/>
    </source>
</evidence>
<dbReference type="GO" id="GO:0004520">
    <property type="term" value="F:DNA endonuclease activity"/>
    <property type="evidence" value="ECO:0007669"/>
    <property type="project" value="InterPro"/>
</dbReference>
<accession>A0A929X0U7</accession>
<dbReference type="InterPro" id="IPR019855">
    <property type="entry name" value="CRISPR-assoc_Cas1_NMENI"/>
</dbReference>
<dbReference type="EMBL" id="JABZGR010000039">
    <property type="protein sequence ID" value="MBF0971098.1"/>
    <property type="molecule type" value="Genomic_DNA"/>
</dbReference>
<evidence type="ECO:0000256" key="2">
    <source>
        <dbReference type="ARBA" id="ARBA00022723"/>
    </source>
</evidence>
<dbReference type="RefSeq" id="WP_303764671.1">
    <property type="nucleotide sequence ID" value="NZ_JABZGR010000039.1"/>
</dbReference>
<feature type="binding site" evidence="10">
    <location>
        <position position="221"/>
    </location>
    <ligand>
        <name>Mn(2+)</name>
        <dbReference type="ChEBI" id="CHEBI:29035"/>
    </ligand>
</feature>
<dbReference type="InterPro" id="IPR050646">
    <property type="entry name" value="Cas1"/>
</dbReference>
<evidence type="ECO:0000313" key="12">
    <source>
        <dbReference type="Proteomes" id="UP000704068"/>
    </source>
</evidence>
<gene>
    <name evidence="10 11" type="primary">cas1</name>
    <name evidence="11" type="ORF">HXK21_08690</name>
</gene>
<comment type="caution">
    <text evidence="11">The sequence shown here is derived from an EMBL/GenBank/DDBJ whole genome shotgun (WGS) entry which is preliminary data.</text>
</comment>
<evidence type="ECO:0000256" key="8">
    <source>
        <dbReference type="ARBA" id="ARBA00023211"/>
    </source>
</evidence>
<dbReference type="GO" id="GO:0043571">
    <property type="term" value="P:maintenance of CRISPR repeat elements"/>
    <property type="evidence" value="ECO:0007669"/>
    <property type="project" value="UniProtKB-UniRule"/>
</dbReference>
<dbReference type="Gene3D" id="3.100.10.20">
    <property type="entry name" value="CRISPR-associated endonuclease Cas1, N-terminal domain"/>
    <property type="match status" value="1"/>
</dbReference>
<dbReference type="GO" id="GO:0016787">
    <property type="term" value="F:hydrolase activity"/>
    <property type="evidence" value="ECO:0007669"/>
    <property type="project" value="UniProtKB-KW"/>
</dbReference>
<name>A0A929X0U7_9BACT</name>
<evidence type="ECO:0000256" key="5">
    <source>
        <dbReference type="ARBA" id="ARBA00022842"/>
    </source>
</evidence>
<proteinExistence type="inferred from homology"/>
<organism evidence="11 12">
    <name type="scientific">Alloprevotella tannerae</name>
    <dbReference type="NCBI Taxonomy" id="76122"/>
    <lineage>
        <taxon>Bacteria</taxon>
        <taxon>Pseudomonadati</taxon>
        <taxon>Bacteroidota</taxon>
        <taxon>Bacteroidia</taxon>
        <taxon>Bacteroidales</taxon>
        <taxon>Prevotellaceae</taxon>
        <taxon>Alloprevotella</taxon>
    </lineage>
</organism>
<dbReference type="InterPro" id="IPR042211">
    <property type="entry name" value="CRISPR-assoc_Cas1_N"/>
</dbReference>
<keyword evidence="6 10" id="KW-0051">Antiviral defense</keyword>
<reference evidence="11" key="1">
    <citation type="submission" date="2020-04" db="EMBL/GenBank/DDBJ databases">
        <title>Deep metagenomics examines the oral microbiome during advanced dental caries in children, revealing novel taxa and co-occurrences with host molecules.</title>
        <authorList>
            <person name="Baker J.L."/>
            <person name="Morton J.T."/>
            <person name="Dinis M."/>
            <person name="Alvarez R."/>
            <person name="Tran N.C."/>
            <person name="Knight R."/>
            <person name="Edlund A."/>
        </authorList>
    </citation>
    <scope>NUCLEOTIDE SEQUENCE</scope>
    <source>
        <strain evidence="11">JCVI_34_bin.1</strain>
    </source>
</reference>
<evidence type="ECO:0000256" key="7">
    <source>
        <dbReference type="ARBA" id="ARBA00023125"/>
    </source>
</evidence>
<evidence type="ECO:0000256" key="6">
    <source>
        <dbReference type="ARBA" id="ARBA00023118"/>
    </source>
</evidence>
<dbReference type="Pfam" id="PF01867">
    <property type="entry name" value="Cas_Cas1"/>
    <property type="match status" value="1"/>
</dbReference>
<keyword evidence="4 10" id="KW-0378">Hydrolase</keyword>
<evidence type="ECO:0000256" key="10">
    <source>
        <dbReference type="HAMAP-Rule" id="MF_01470"/>
    </source>
</evidence>
<keyword evidence="5 10" id="KW-0460">Magnesium</keyword>
<comment type="subunit">
    <text evidence="9 10">Homodimer, forms a heterotetramer with a Cas2 homodimer.</text>
</comment>
<dbReference type="AlphaFoldDB" id="A0A929X0U7"/>
<evidence type="ECO:0000313" key="11">
    <source>
        <dbReference type="EMBL" id="MBF0971098.1"/>
    </source>
</evidence>
<keyword evidence="2 10" id="KW-0479">Metal-binding</keyword>
<dbReference type="InterPro" id="IPR002729">
    <property type="entry name" value="CRISPR-assoc_Cas1"/>
</dbReference>
<comment type="similarity">
    <text evidence="10">Belongs to the CRISPR-associated endonuclease Cas1 family.</text>
</comment>
<sequence length="295" mass="33010">MLKRSLVFMHPATLSLRNGQMVIIRKELPDDNLTVPIEDIGLMMINHAMVSLTIPLLNALTEQNVAVIFCNEKGMPASMLYNLQGNTTQGETLRNQLEAGEVLKKTLWKQIIEAKIKNQAALLNKMGREGSILKPLYTNVKSGDSDNREGIAARLYWAALFGRDFIRDRNIPGTNSLLNYGYSILRAAVTRALVSSGLFPALGIFHHHRSNAFPLSDDLMEPFRPFVDEIVFELTIQGEAELNTATKSRLIRVLYVDTYFSKVTRPLSVGLSMTMASLAKCYAKEQKKLVVPLLK</sequence>
<comment type="cofactor">
    <cofactor evidence="10">
        <name>Mg(2+)</name>
        <dbReference type="ChEBI" id="CHEBI:18420"/>
    </cofactor>
    <cofactor evidence="10">
        <name>Mn(2+)</name>
        <dbReference type="ChEBI" id="CHEBI:29035"/>
    </cofactor>
</comment>
<evidence type="ECO:0000256" key="9">
    <source>
        <dbReference type="ARBA" id="ARBA00038592"/>
    </source>
</evidence>
<keyword evidence="7 10" id="KW-0238">DNA-binding</keyword>
<dbReference type="InterPro" id="IPR042206">
    <property type="entry name" value="CRISPR-assoc_Cas1_C"/>
</dbReference>
<keyword evidence="8 10" id="KW-0464">Manganese</keyword>
<dbReference type="Proteomes" id="UP000704068">
    <property type="component" value="Unassembled WGS sequence"/>
</dbReference>
<dbReference type="GO" id="GO:0046872">
    <property type="term" value="F:metal ion binding"/>
    <property type="evidence" value="ECO:0007669"/>
    <property type="project" value="UniProtKB-UniRule"/>
</dbReference>
<evidence type="ECO:0000256" key="3">
    <source>
        <dbReference type="ARBA" id="ARBA00022759"/>
    </source>
</evidence>
<dbReference type="EC" id="3.1.-.-" evidence="10"/>
<dbReference type="GO" id="GO:0051607">
    <property type="term" value="P:defense response to virus"/>
    <property type="evidence" value="ECO:0007669"/>
    <property type="project" value="UniProtKB-UniRule"/>
</dbReference>
<dbReference type="GO" id="GO:0003677">
    <property type="term" value="F:DNA binding"/>
    <property type="evidence" value="ECO:0007669"/>
    <property type="project" value="UniProtKB-KW"/>
</dbReference>
<feature type="binding site" evidence="10">
    <location>
        <position position="206"/>
    </location>
    <ligand>
        <name>Mn(2+)</name>
        <dbReference type="ChEBI" id="CHEBI:29035"/>
    </ligand>
</feature>
<dbReference type="PANTHER" id="PTHR34353">
    <property type="entry name" value="CRISPR-ASSOCIATED ENDONUCLEASE CAS1 1"/>
    <property type="match status" value="1"/>
</dbReference>
<keyword evidence="1 10" id="KW-0540">Nuclease</keyword>
<evidence type="ECO:0000256" key="4">
    <source>
        <dbReference type="ARBA" id="ARBA00022801"/>
    </source>
</evidence>